<dbReference type="OrthoDB" id="5195961at2"/>
<dbReference type="EMBL" id="FRCS01000025">
    <property type="protein sequence ID" value="SHN47579.1"/>
    <property type="molecule type" value="Genomic_DNA"/>
</dbReference>
<feature type="region of interest" description="Disordered" evidence="1">
    <location>
        <begin position="1"/>
        <end position="48"/>
    </location>
</feature>
<proteinExistence type="predicted"/>
<evidence type="ECO:0000256" key="1">
    <source>
        <dbReference type="SAM" id="MobiDB-lite"/>
    </source>
</evidence>
<name>A0A1M7RMY6_9ACTN</name>
<sequence length="232" mass="25466">MAKKPSHRKRQQAKRRARAHRARRRQPSRPEVTPAAAASDRTDAARREQALAELQEALLTAIRNGEFVVDDEDEDDEFDDWEFEDEDDLGHPPIDFEPVAQQILVEAVAEILSNRTAAPAIEIAQRLREQERYAEYDLCPGDSVMVGEMVALGILLDVRYGPARPDTRAAVRWVGDHLGAEHARRALGVADLLGHPDSPPWSTVRPGPSDDANLLPALVLLLAGAAATTPGA</sequence>
<reference evidence="2 3" key="1">
    <citation type="submission" date="2016-11" db="EMBL/GenBank/DDBJ databases">
        <authorList>
            <person name="Jaros S."/>
            <person name="Januszkiewicz K."/>
            <person name="Wedrychowicz H."/>
        </authorList>
    </citation>
    <scope>NUCLEOTIDE SEQUENCE [LARGE SCALE GENOMIC DNA]</scope>
    <source>
        <strain evidence="2 3">DSM 46144</strain>
    </source>
</reference>
<dbReference type="STRING" id="134849.SAMN05443668_12539"/>
<accession>A0A1M7RMY6</accession>
<dbReference type="RefSeq" id="WP_073265585.1">
    <property type="nucleotide sequence ID" value="NZ_FRCS01000025.1"/>
</dbReference>
<feature type="compositionally biased region" description="Basic residues" evidence="1">
    <location>
        <begin position="1"/>
        <end position="27"/>
    </location>
</feature>
<protein>
    <submittedName>
        <fullName evidence="2">Uncharacterized protein</fullName>
    </submittedName>
</protein>
<organism evidence="2 3">
    <name type="scientific">Cryptosporangium aurantiacum</name>
    <dbReference type="NCBI Taxonomy" id="134849"/>
    <lineage>
        <taxon>Bacteria</taxon>
        <taxon>Bacillati</taxon>
        <taxon>Actinomycetota</taxon>
        <taxon>Actinomycetes</taxon>
        <taxon>Cryptosporangiales</taxon>
        <taxon>Cryptosporangiaceae</taxon>
        <taxon>Cryptosporangium</taxon>
    </lineage>
</organism>
<evidence type="ECO:0000313" key="3">
    <source>
        <dbReference type="Proteomes" id="UP000184440"/>
    </source>
</evidence>
<gene>
    <name evidence="2" type="ORF">SAMN05443668_12539</name>
</gene>
<keyword evidence="3" id="KW-1185">Reference proteome</keyword>
<evidence type="ECO:0000313" key="2">
    <source>
        <dbReference type="EMBL" id="SHN47579.1"/>
    </source>
</evidence>
<dbReference type="Proteomes" id="UP000184440">
    <property type="component" value="Unassembled WGS sequence"/>
</dbReference>
<dbReference type="AlphaFoldDB" id="A0A1M7RMY6"/>